<gene>
    <name evidence="2" type="ORF">BSZ40_04585</name>
</gene>
<keyword evidence="1" id="KW-1133">Transmembrane helix</keyword>
<proteinExistence type="predicted"/>
<evidence type="ECO:0000313" key="2">
    <source>
        <dbReference type="EMBL" id="OKL52181.1"/>
    </source>
</evidence>
<evidence type="ECO:0000256" key="1">
    <source>
        <dbReference type="SAM" id="Phobius"/>
    </source>
</evidence>
<accession>A0A1Q5PX60</accession>
<dbReference type="RefSeq" id="WP_073823724.1">
    <property type="nucleotide sequence ID" value="NZ_MQVS01000003.1"/>
</dbReference>
<evidence type="ECO:0000313" key="3">
    <source>
        <dbReference type="Proteomes" id="UP000185612"/>
    </source>
</evidence>
<name>A0A1Q5PX60_9ACTO</name>
<keyword evidence="1" id="KW-0472">Membrane</keyword>
<dbReference type="AlphaFoldDB" id="A0A1Q5PX60"/>
<keyword evidence="3" id="KW-1185">Reference proteome</keyword>
<sequence length="103" mass="10511">MKISSWRVKTGGALLFVGLLALFGSLLSSLFLSGKDLPVLLLLSLLCNTIGIALAASGWGRMADNVGEILRCAQALAAQESAKGTDIAAAFPASGSTSESQAE</sequence>
<dbReference type="EMBL" id="MQVS01000003">
    <property type="protein sequence ID" value="OKL52181.1"/>
    <property type="molecule type" value="Genomic_DNA"/>
</dbReference>
<feature type="transmembrane region" description="Helical" evidence="1">
    <location>
        <begin position="37"/>
        <end position="56"/>
    </location>
</feature>
<dbReference type="Proteomes" id="UP000185612">
    <property type="component" value="Unassembled WGS sequence"/>
</dbReference>
<protein>
    <submittedName>
        <fullName evidence="2">Uncharacterized protein</fullName>
    </submittedName>
</protein>
<keyword evidence="1" id="KW-0812">Transmembrane</keyword>
<organism evidence="2 3">
    <name type="scientific">Buchananella hordeovulneris</name>
    <dbReference type="NCBI Taxonomy" id="52770"/>
    <lineage>
        <taxon>Bacteria</taxon>
        <taxon>Bacillati</taxon>
        <taxon>Actinomycetota</taxon>
        <taxon>Actinomycetes</taxon>
        <taxon>Actinomycetales</taxon>
        <taxon>Actinomycetaceae</taxon>
        <taxon>Buchananella</taxon>
    </lineage>
</organism>
<dbReference type="STRING" id="52770.BSZ40_04585"/>
<comment type="caution">
    <text evidence="2">The sequence shown here is derived from an EMBL/GenBank/DDBJ whole genome shotgun (WGS) entry which is preliminary data.</text>
</comment>
<feature type="transmembrane region" description="Helical" evidence="1">
    <location>
        <begin position="12"/>
        <end position="31"/>
    </location>
</feature>
<reference evidence="3" key="1">
    <citation type="submission" date="2016-12" db="EMBL/GenBank/DDBJ databases">
        <authorList>
            <person name="Meng X."/>
        </authorList>
    </citation>
    <scope>NUCLEOTIDE SEQUENCE [LARGE SCALE GENOMIC DNA]</scope>
    <source>
        <strain evidence="3">DSM 20732</strain>
    </source>
</reference>